<reference evidence="3 4" key="1">
    <citation type="journal article" date="2012" name="New Phytol.">
        <title>Insight into trade-off between wood decay and parasitism from the genome of a fungal forest pathogen.</title>
        <authorList>
            <person name="Olson A."/>
            <person name="Aerts A."/>
            <person name="Asiegbu F."/>
            <person name="Belbahri L."/>
            <person name="Bouzid O."/>
            <person name="Broberg A."/>
            <person name="Canback B."/>
            <person name="Coutinho P.M."/>
            <person name="Cullen D."/>
            <person name="Dalman K."/>
            <person name="Deflorio G."/>
            <person name="van Diepen L.T."/>
            <person name="Dunand C."/>
            <person name="Duplessis S."/>
            <person name="Durling M."/>
            <person name="Gonthier P."/>
            <person name="Grimwood J."/>
            <person name="Fossdal C.G."/>
            <person name="Hansson D."/>
            <person name="Henrissat B."/>
            <person name="Hietala A."/>
            <person name="Himmelstrand K."/>
            <person name="Hoffmeister D."/>
            <person name="Hogberg N."/>
            <person name="James T.Y."/>
            <person name="Karlsson M."/>
            <person name="Kohler A."/>
            <person name="Kues U."/>
            <person name="Lee Y.H."/>
            <person name="Lin Y.C."/>
            <person name="Lind M."/>
            <person name="Lindquist E."/>
            <person name="Lombard V."/>
            <person name="Lucas S."/>
            <person name="Lunden K."/>
            <person name="Morin E."/>
            <person name="Murat C."/>
            <person name="Park J."/>
            <person name="Raffaello T."/>
            <person name="Rouze P."/>
            <person name="Salamov A."/>
            <person name="Schmutz J."/>
            <person name="Solheim H."/>
            <person name="Stahlberg J."/>
            <person name="Velez H."/>
            <person name="de Vries R.P."/>
            <person name="Wiebenga A."/>
            <person name="Woodward S."/>
            <person name="Yakovlev I."/>
            <person name="Garbelotto M."/>
            <person name="Martin F."/>
            <person name="Grigoriev I.V."/>
            <person name="Stenlid J."/>
        </authorList>
    </citation>
    <scope>NUCLEOTIDE SEQUENCE [LARGE SCALE GENOMIC DNA]</scope>
    <source>
        <strain evidence="3 4">TC 32-1</strain>
    </source>
</reference>
<keyword evidence="4" id="KW-1185">Reference proteome</keyword>
<feature type="region of interest" description="Disordered" evidence="1">
    <location>
        <begin position="131"/>
        <end position="240"/>
    </location>
</feature>
<keyword evidence="2" id="KW-0812">Transmembrane</keyword>
<dbReference type="KEGG" id="hir:HETIRDRAFT_102104"/>
<dbReference type="EMBL" id="KI925459">
    <property type="protein sequence ID" value="ETW81049.1"/>
    <property type="molecule type" value="Genomic_DNA"/>
</dbReference>
<evidence type="ECO:0000256" key="2">
    <source>
        <dbReference type="SAM" id="Phobius"/>
    </source>
</evidence>
<organism evidence="3 4">
    <name type="scientific">Heterobasidion irregulare (strain TC 32-1)</name>
    <dbReference type="NCBI Taxonomy" id="747525"/>
    <lineage>
        <taxon>Eukaryota</taxon>
        <taxon>Fungi</taxon>
        <taxon>Dikarya</taxon>
        <taxon>Basidiomycota</taxon>
        <taxon>Agaricomycotina</taxon>
        <taxon>Agaricomycetes</taxon>
        <taxon>Russulales</taxon>
        <taxon>Bondarzewiaceae</taxon>
        <taxon>Heterobasidion</taxon>
        <taxon>Heterobasidion annosum species complex</taxon>
    </lineage>
</organism>
<keyword evidence="2" id="KW-0472">Membrane</keyword>
<dbReference type="GeneID" id="20665824"/>
<dbReference type="HOGENOM" id="CLU_1156519_0_0_1"/>
<evidence type="ECO:0000313" key="3">
    <source>
        <dbReference type="EMBL" id="ETW81049.1"/>
    </source>
</evidence>
<dbReference type="OrthoDB" id="10667969at2759"/>
<evidence type="ECO:0000256" key="1">
    <source>
        <dbReference type="SAM" id="MobiDB-lite"/>
    </source>
</evidence>
<feature type="compositionally biased region" description="Polar residues" evidence="1">
    <location>
        <begin position="162"/>
        <end position="173"/>
    </location>
</feature>
<name>W4K5L1_HETIT</name>
<feature type="transmembrane region" description="Helical" evidence="2">
    <location>
        <begin position="51"/>
        <end position="76"/>
    </location>
</feature>
<evidence type="ECO:0000313" key="4">
    <source>
        <dbReference type="Proteomes" id="UP000030671"/>
    </source>
</evidence>
<feature type="compositionally biased region" description="Low complexity" evidence="1">
    <location>
        <begin position="135"/>
        <end position="161"/>
    </location>
</feature>
<keyword evidence="2" id="KW-1133">Transmembrane helix</keyword>
<protein>
    <submittedName>
        <fullName evidence="3">Uncharacterized protein</fullName>
    </submittedName>
</protein>
<dbReference type="AlphaFoldDB" id="W4K5L1"/>
<feature type="compositionally biased region" description="Polar residues" evidence="1">
    <location>
        <begin position="185"/>
        <end position="200"/>
    </location>
</feature>
<dbReference type="RefSeq" id="XP_009547729.1">
    <property type="nucleotide sequence ID" value="XM_009549434.1"/>
</dbReference>
<dbReference type="Proteomes" id="UP000030671">
    <property type="component" value="Unassembled WGS sequence"/>
</dbReference>
<accession>W4K5L1</accession>
<proteinExistence type="predicted"/>
<gene>
    <name evidence="3" type="ORF">HETIRDRAFT_102104</name>
</gene>
<sequence length="240" mass="26009">MSIAAASALYRYNEVVYARPADPFMHSDDENTIVLAECNGSLNNQRGRRGLGGGAIAGIVIGILALLSLIILVLFCRRRRAMRASSAARGDIPPPVPSKPQTRAAIDTVTPMHNVDSSTHYDQPLLLHHQRDLSSHPSSHPLSHPSLLTSHSSVTSSGLPSRNLSFSQPSTSAREIRADREMATTAPSSYSNTPAQFSTRRSSELHSEMVGYQKVLQDERRKGTSAAVDPPPSYEAIDVE</sequence>
<dbReference type="InParanoid" id="W4K5L1"/>